<gene>
    <name evidence="3" type="ORF">FYC77_12625</name>
</gene>
<keyword evidence="4" id="KW-1185">Reference proteome</keyword>
<dbReference type="AlphaFoldDB" id="A0A5D5AKK6"/>
<feature type="transmembrane region" description="Helical" evidence="1">
    <location>
        <begin position="144"/>
        <end position="170"/>
    </location>
</feature>
<evidence type="ECO:0000256" key="1">
    <source>
        <dbReference type="SAM" id="Phobius"/>
    </source>
</evidence>
<feature type="transmembrane region" description="Helical" evidence="1">
    <location>
        <begin position="76"/>
        <end position="99"/>
    </location>
</feature>
<evidence type="ECO:0000259" key="2">
    <source>
        <dbReference type="Pfam" id="PF01844"/>
    </source>
</evidence>
<dbReference type="GO" id="GO:0008270">
    <property type="term" value="F:zinc ion binding"/>
    <property type="evidence" value="ECO:0007669"/>
    <property type="project" value="InterPro"/>
</dbReference>
<dbReference type="EMBL" id="VTAW01000015">
    <property type="protein sequence ID" value="TYT61704.1"/>
    <property type="molecule type" value="Genomic_DNA"/>
</dbReference>
<keyword evidence="3" id="KW-0378">Hydrolase</keyword>
<name>A0A5D5AKK6_9EURY</name>
<dbReference type="CDD" id="cd00085">
    <property type="entry name" value="HNHc"/>
    <property type="match status" value="1"/>
</dbReference>
<evidence type="ECO:0000313" key="4">
    <source>
        <dbReference type="Proteomes" id="UP000324104"/>
    </source>
</evidence>
<feature type="transmembrane region" description="Helical" evidence="1">
    <location>
        <begin position="47"/>
        <end position="70"/>
    </location>
</feature>
<dbReference type="InterPro" id="IPR003615">
    <property type="entry name" value="HNH_nuc"/>
</dbReference>
<protein>
    <submittedName>
        <fullName evidence="3">HNH endonuclease</fullName>
    </submittedName>
</protein>
<dbReference type="InterPro" id="IPR002711">
    <property type="entry name" value="HNH"/>
</dbReference>
<keyword evidence="3" id="KW-0540">Nuclease</keyword>
<evidence type="ECO:0000313" key="3">
    <source>
        <dbReference type="EMBL" id="TYT61704.1"/>
    </source>
</evidence>
<dbReference type="Proteomes" id="UP000324104">
    <property type="component" value="Unassembled WGS sequence"/>
</dbReference>
<keyword evidence="3" id="KW-0255">Endonuclease</keyword>
<keyword evidence="1" id="KW-1133">Transmembrane helix</keyword>
<dbReference type="GO" id="GO:0004519">
    <property type="term" value="F:endonuclease activity"/>
    <property type="evidence" value="ECO:0007669"/>
    <property type="project" value="UniProtKB-KW"/>
</dbReference>
<feature type="domain" description="HNH" evidence="2">
    <location>
        <begin position="2"/>
        <end position="27"/>
    </location>
</feature>
<dbReference type="GO" id="GO:0003676">
    <property type="term" value="F:nucleic acid binding"/>
    <property type="evidence" value="ECO:0007669"/>
    <property type="project" value="InterPro"/>
</dbReference>
<sequence length="175" mass="18596">MPISRGGSHDLTNLVTLCRRCHNTQHDHDITRSSQPGSSAGTEIVEWIFFPLFYHIGAPLLFVFVYLYAVGTVVNIVGGIHTIVTVGALVAAGVAGGIVGLKWARIVIKGYGLVAALVLFGHYMGDTTSEGESLDSILAAHSLLEVVLVLPFVLFGFIGPLVIVIGSLIIERVSS</sequence>
<reference evidence="3 4" key="1">
    <citation type="submission" date="2019-08" db="EMBL/GenBank/DDBJ databases">
        <title>Archaea genome.</title>
        <authorList>
            <person name="Kajale S."/>
            <person name="Shouche Y."/>
            <person name="Deshpande N."/>
            <person name="Sharma A."/>
        </authorList>
    </citation>
    <scope>NUCLEOTIDE SEQUENCE [LARGE SCALE GENOMIC DNA]</scope>
    <source>
        <strain evidence="3 4">ESP3B_9</strain>
    </source>
</reference>
<dbReference type="Pfam" id="PF01844">
    <property type="entry name" value="HNH"/>
    <property type="match status" value="1"/>
</dbReference>
<keyword evidence="1" id="KW-0472">Membrane</keyword>
<organism evidence="3 4">
    <name type="scientific">Natrialba swarupiae</name>
    <dbReference type="NCBI Taxonomy" id="2448032"/>
    <lineage>
        <taxon>Archaea</taxon>
        <taxon>Methanobacteriati</taxon>
        <taxon>Methanobacteriota</taxon>
        <taxon>Stenosarchaea group</taxon>
        <taxon>Halobacteria</taxon>
        <taxon>Halobacteriales</taxon>
        <taxon>Natrialbaceae</taxon>
        <taxon>Natrialba</taxon>
    </lineage>
</organism>
<accession>A0A5D5AKK6</accession>
<proteinExistence type="predicted"/>
<feature type="transmembrane region" description="Helical" evidence="1">
    <location>
        <begin position="106"/>
        <end position="124"/>
    </location>
</feature>
<comment type="caution">
    <text evidence="3">The sequence shown here is derived from an EMBL/GenBank/DDBJ whole genome shotgun (WGS) entry which is preliminary data.</text>
</comment>
<keyword evidence="1" id="KW-0812">Transmembrane</keyword>
<dbReference type="Gene3D" id="1.10.30.50">
    <property type="match status" value="1"/>
</dbReference>